<evidence type="ECO:0008006" key="3">
    <source>
        <dbReference type="Google" id="ProtNLM"/>
    </source>
</evidence>
<dbReference type="EMBL" id="JAAGOX010000055">
    <property type="protein sequence ID" value="NDW47510.1"/>
    <property type="molecule type" value="Genomic_DNA"/>
</dbReference>
<evidence type="ECO:0000256" key="1">
    <source>
        <dbReference type="SAM" id="Phobius"/>
    </source>
</evidence>
<gene>
    <name evidence="2" type="ORF">G0P99_21415</name>
</gene>
<dbReference type="AlphaFoldDB" id="A0A6B2NWP8"/>
<keyword evidence="1" id="KW-0812">Transmembrane</keyword>
<dbReference type="SUPFAM" id="SSF53474">
    <property type="entry name" value="alpha/beta-Hydrolases"/>
    <property type="match status" value="1"/>
</dbReference>
<keyword evidence="1" id="KW-0472">Membrane</keyword>
<accession>A0A6B2NWP8</accession>
<organism evidence="2">
    <name type="scientific">Ruegeria sp. PrR005</name>
    <dbReference type="NCBI Taxonomy" id="2706882"/>
    <lineage>
        <taxon>Bacteria</taxon>
        <taxon>Pseudomonadati</taxon>
        <taxon>Pseudomonadota</taxon>
        <taxon>Alphaproteobacteria</taxon>
        <taxon>Rhodobacterales</taxon>
        <taxon>Roseobacteraceae</taxon>
        <taxon>Ruegeria</taxon>
    </lineage>
</organism>
<evidence type="ECO:0000313" key="2">
    <source>
        <dbReference type="EMBL" id="NDW47510.1"/>
    </source>
</evidence>
<reference evidence="2" key="1">
    <citation type="submission" date="2020-02" db="EMBL/GenBank/DDBJ databases">
        <title>Delineation of the pyrene-degrading pathway in Roseobacter clade bacteria by genomic analysis.</title>
        <authorList>
            <person name="Zhou H."/>
            <person name="Wang H."/>
        </authorList>
    </citation>
    <scope>NUCLEOTIDE SEQUENCE</scope>
    <source>
        <strain evidence="2">PrR005</strain>
    </source>
</reference>
<feature type="transmembrane region" description="Helical" evidence="1">
    <location>
        <begin position="157"/>
        <end position="176"/>
    </location>
</feature>
<protein>
    <recommendedName>
        <fullName evidence="3">Alpha/beta hydrolase</fullName>
    </recommendedName>
</protein>
<name>A0A6B2NWP8_9RHOB</name>
<keyword evidence="1" id="KW-1133">Transmembrane helix</keyword>
<feature type="transmembrane region" description="Helical" evidence="1">
    <location>
        <begin position="124"/>
        <end position="151"/>
    </location>
</feature>
<dbReference type="RefSeq" id="WP_164132527.1">
    <property type="nucleotide sequence ID" value="NZ_JAAGOX010000055.1"/>
</dbReference>
<sequence length="410" mass="45289">MSSVPSAGQVRRRRVFYIPGYDPIHPRRYRELYRKESAEQARISGYSVDLKPKTTKGPYGWHVSSKQDGAEVEADVEVLVWSDIVRGSMSNSIPATYAQLARTAWTYIASGVLWRLMRLRKGPVIAALYPVGMLLAQLLTALLLVWLGWWLGGLTEWPFAALAGLAAGAGAGVYLLRWFQSKDGKFFAYYLMHDYAYSARWRGANPPELEERIAAFADRIAEALEGDADEVLVVGHSSGAHVGVSVLADLIRAGRVPADGPALGFLTLGQVVPMVSFLPEAQRLRADLHYLCARDELSWVDVSAPGDGCAFALCDPVAVSGVAPATGKCWPLVLSAAFTQTLSPARWAELRWRFFRLHFQYLCAFDRVGDYDYFRITAGPLTLAARYRDRAPSKSLIDRAVSKYTDMGTA</sequence>
<proteinExistence type="predicted"/>
<dbReference type="InterPro" id="IPR029058">
    <property type="entry name" value="AB_hydrolase_fold"/>
</dbReference>
<comment type="caution">
    <text evidence="2">The sequence shown here is derived from an EMBL/GenBank/DDBJ whole genome shotgun (WGS) entry which is preliminary data.</text>
</comment>